<proteinExistence type="predicted"/>
<evidence type="ECO:0000256" key="3">
    <source>
        <dbReference type="ARBA" id="ARBA00022771"/>
    </source>
</evidence>
<feature type="region of interest" description="Disordered" evidence="6">
    <location>
        <begin position="57"/>
        <end position="114"/>
    </location>
</feature>
<comment type="caution">
    <text evidence="8">The sequence shown here is derived from an EMBL/GenBank/DDBJ whole genome shotgun (WGS) entry which is preliminary data.</text>
</comment>
<dbReference type="PROSITE" id="PS50157">
    <property type="entry name" value="ZINC_FINGER_C2H2_2"/>
    <property type="match status" value="2"/>
</dbReference>
<evidence type="ECO:0000256" key="6">
    <source>
        <dbReference type="SAM" id="MobiDB-lite"/>
    </source>
</evidence>
<dbReference type="Proteomes" id="UP000187455">
    <property type="component" value="Unassembled WGS sequence"/>
</dbReference>
<dbReference type="InterPro" id="IPR013087">
    <property type="entry name" value="Znf_C2H2_type"/>
</dbReference>
<feature type="domain" description="C2H2-type" evidence="7">
    <location>
        <begin position="486"/>
        <end position="504"/>
    </location>
</feature>
<gene>
    <name evidence="8" type="ORF">AYI68_g1503</name>
</gene>
<keyword evidence="2" id="KW-0677">Repeat</keyword>
<dbReference type="PANTHER" id="PTHR23235">
    <property type="entry name" value="KRUEPPEL-LIKE TRANSCRIPTION FACTOR"/>
    <property type="match status" value="1"/>
</dbReference>
<dbReference type="FunFam" id="3.30.160.60:FF:000072">
    <property type="entry name" value="zinc finger protein 143 isoform X1"/>
    <property type="match status" value="1"/>
</dbReference>
<feature type="domain" description="C2H2-type" evidence="7">
    <location>
        <begin position="458"/>
        <end position="485"/>
    </location>
</feature>
<name>A0A1R0H5H9_9FUNG</name>
<dbReference type="Gene3D" id="3.30.160.60">
    <property type="entry name" value="Classic Zinc Finger"/>
    <property type="match status" value="2"/>
</dbReference>
<dbReference type="EMBL" id="LSSL01000536">
    <property type="protein sequence ID" value="OLY84334.1"/>
    <property type="molecule type" value="Genomic_DNA"/>
</dbReference>
<protein>
    <submittedName>
        <fullName evidence="8">Zinc finger and BTB domain-containing protein 7C</fullName>
    </submittedName>
</protein>
<reference evidence="8 9" key="1">
    <citation type="journal article" date="2016" name="Mol. Biol. Evol.">
        <title>Genome-Wide Survey of Gut Fungi (Harpellales) Reveals the First Horizontally Transferred Ubiquitin Gene from a Mosquito Host.</title>
        <authorList>
            <person name="Wang Y."/>
            <person name="White M.M."/>
            <person name="Kvist S."/>
            <person name="Moncalvo J.M."/>
        </authorList>
    </citation>
    <scope>NUCLEOTIDE SEQUENCE [LARGE SCALE GENOMIC DNA]</scope>
    <source>
        <strain evidence="8 9">ALG-7-W6</strain>
    </source>
</reference>
<dbReference type="FunFam" id="3.30.160.60:FF:001732">
    <property type="entry name" value="Zgc:162936"/>
    <property type="match status" value="1"/>
</dbReference>
<evidence type="ECO:0000313" key="9">
    <source>
        <dbReference type="Proteomes" id="UP000187455"/>
    </source>
</evidence>
<accession>A0A1R0H5H9</accession>
<dbReference type="InterPro" id="IPR036236">
    <property type="entry name" value="Znf_C2H2_sf"/>
</dbReference>
<dbReference type="SUPFAM" id="SSF57667">
    <property type="entry name" value="beta-beta-alpha zinc fingers"/>
    <property type="match status" value="1"/>
</dbReference>
<dbReference type="SMART" id="SM00355">
    <property type="entry name" value="ZnF_C2H2"/>
    <property type="match status" value="2"/>
</dbReference>
<evidence type="ECO:0000256" key="5">
    <source>
        <dbReference type="PROSITE-ProRule" id="PRU00042"/>
    </source>
</evidence>
<dbReference type="GO" id="GO:0008270">
    <property type="term" value="F:zinc ion binding"/>
    <property type="evidence" value="ECO:0007669"/>
    <property type="project" value="UniProtKB-KW"/>
</dbReference>
<evidence type="ECO:0000313" key="8">
    <source>
        <dbReference type="EMBL" id="OLY84334.1"/>
    </source>
</evidence>
<dbReference type="OrthoDB" id="8922241at2759"/>
<dbReference type="Pfam" id="PF00096">
    <property type="entry name" value="zf-C2H2"/>
    <property type="match status" value="2"/>
</dbReference>
<dbReference type="GO" id="GO:0045893">
    <property type="term" value="P:positive regulation of DNA-templated transcription"/>
    <property type="evidence" value="ECO:0007669"/>
    <property type="project" value="UniProtKB-ARBA"/>
</dbReference>
<keyword evidence="9" id="KW-1185">Reference proteome</keyword>
<evidence type="ECO:0000256" key="4">
    <source>
        <dbReference type="ARBA" id="ARBA00022833"/>
    </source>
</evidence>
<dbReference type="AlphaFoldDB" id="A0A1R0H5H9"/>
<dbReference type="PROSITE" id="PS00028">
    <property type="entry name" value="ZINC_FINGER_C2H2_1"/>
    <property type="match status" value="1"/>
</dbReference>
<evidence type="ECO:0000256" key="1">
    <source>
        <dbReference type="ARBA" id="ARBA00022723"/>
    </source>
</evidence>
<keyword evidence="4" id="KW-0862">Zinc</keyword>
<dbReference type="STRING" id="133383.A0A1R0H5H9"/>
<dbReference type="GO" id="GO:0000981">
    <property type="term" value="F:DNA-binding transcription factor activity, RNA polymerase II-specific"/>
    <property type="evidence" value="ECO:0007669"/>
    <property type="project" value="TreeGrafter"/>
</dbReference>
<dbReference type="PANTHER" id="PTHR23235:SF120">
    <property type="entry name" value="KRUPPEL-LIKE FACTOR 15"/>
    <property type="match status" value="1"/>
</dbReference>
<dbReference type="GO" id="GO:0005694">
    <property type="term" value="C:chromosome"/>
    <property type="evidence" value="ECO:0007669"/>
    <property type="project" value="UniProtKB-ARBA"/>
</dbReference>
<evidence type="ECO:0000259" key="7">
    <source>
        <dbReference type="PROSITE" id="PS50157"/>
    </source>
</evidence>
<keyword evidence="1" id="KW-0479">Metal-binding</keyword>
<sequence length="644" mass="70181">MNLSRDAYKFTYPIEGEPQFYYPTDGLSGPHQGQFLELCGPNLSSIKENQSLGFKDGYSKTGNMGQGVTRRNISRGGRVTKESGGSIDSTSSAETLPLGGSNISQENGNSLKKSGNRQNMNAFDSFDFSLNNPINNQSLGGNFDQNLHLSLKNAFGNSGPVGSHFMDNSMIFNTNPNLIEPNVNNMRYGPDTGPPIRVIGPNLINPNIDHSGIGNNGIQSNPTDYKTVFSGDENNVECQSSREYGIMTNESALGNGGPLLHSGLPRNMDNNNFANSVGEFSSSGLSGNGFNNSFSNLNFNSSPLNNSQSLINMGFDNYTPKSQGTLDIMKNMFNETDYMGAVNTKDFTMLNNEFFSNSNLLNYQFNGDENSKMANSVNFPMLDTKGTKRSSTIKRKLSMNFMDKNEISNNITPSGLSVGYSEYNIPNFPCFATSQFDSNSIYVDGSSLGQSGGELRPYKCSTCSQSFSRNHDLKRHVKIHTGVKPYKCKKCGKKFGRSDALKRHSLVKKCRMSDQSKSSPIKQGKNADNSVGDLVSGFGQGENSLKTNIQVIGNNNKLVSVDQKNSNQSESPININTNSKKFIDVSEAVGRKGNGIIQSDARHVNEGGVLNDSNFSNSNYEDDPLFSAQSIHLLLSNIGNKNAQ</sequence>
<evidence type="ECO:0000256" key="2">
    <source>
        <dbReference type="ARBA" id="ARBA00022737"/>
    </source>
</evidence>
<feature type="compositionally biased region" description="Polar residues" evidence="6">
    <location>
        <begin position="101"/>
        <end position="114"/>
    </location>
</feature>
<dbReference type="GO" id="GO:0000978">
    <property type="term" value="F:RNA polymerase II cis-regulatory region sequence-specific DNA binding"/>
    <property type="evidence" value="ECO:0007669"/>
    <property type="project" value="UniProtKB-ARBA"/>
</dbReference>
<organism evidence="8 9">
    <name type="scientific">Smittium mucronatum</name>
    <dbReference type="NCBI Taxonomy" id="133383"/>
    <lineage>
        <taxon>Eukaryota</taxon>
        <taxon>Fungi</taxon>
        <taxon>Fungi incertae sedis</taxon>
        <taxon>Zoopagomycota</taxon>
        <taxon>Kickxellomycotina</taxon>
        <taxon>Harpellomycetes</taxon>
        <taxon>Harpellales</taxon>
        <taxon>Legeriomycetaceae</taxon>
        <taxon>Smittium</taxon>
    </lineage>
</organism>
<keyword evidence="3 5" id="KW-0863">Zinc-finger</keyword>